<keyword evidence="2" id="KW-1185">Reference proteome</keyword>
<reference evidence="1 2" key="1">
    <citation type="submission" date="2021-01" db="EMBL/GenBank/DDBJ databases">
        <title>Whole genome shotgun sequence of Asanoa siamensis NBRC 107932.</title>
        <authorList>
            <person name="Komaki H."/>
            <person name="Tamura T."/>
        </authorList>
    </citation>
    <scope>NUCLEOTIDE SEQUENCE [LARGE SCALE GENOMIC DNA]</scope>
    <source>
        <strain evidence="1 2">NBRC 107932</strain>
    </source>
</reference>
<evidence type="ECO:0000313" key="2">
    <source>
        <dbReference type="Proteomes" id="UP000604117"/>
    </source>
</evidence>
<comment type="caution">
    <text evidence="1">The sequence shown here is derived from an EMBL/GenBank/DDBJ whole genome shotgun (WGS) entry which is preliminary data.</text>
</comment>
<evidence type="ECO:0000313" key="1">
    <source>
        <dbReference type="EMBL" id="GIF70971.1"/>
    </source>
</evidence>
<protein>
    <submittedName>
        <fullName evidence="1">Uncharacterized protein</fullName>
    </submittedName>
</protein>
<sequence length="83" mass="9972">MAAVTEPMFRHCYTRPTWTCVVDGDEWPCASAKSELRHQFGVRGRVFMDYFLNRLREARLDLPDEDDWLLVKRFVLWSPEDHR</sequence>
<proteinExistence type="predicted"/>
<accession>A0ABQ4CI38</accession>
<organism evidence="1 2">
    <name type="scientific">Asanoa siamensis</name>
    <dbReference type="NCBI Taxonomy" id="926357"/>
    <lineage>
        <taxon>Bacteria</taxon>
        <taxon>Bacillati</taxon>
        <taxon>Actinomycetota</taxon>
        <taxon>Actinomycetes</taxon>
        <taxon>Micromonosporales</taxon>
        <taxon>Micromonosporaceae</taxon>
        <taxon>Asanoa</taxon>
    </lineage>
</organism>
<dbReference type="EMBL" id="BONE01000002">
    <property type="protein sequence ID" value="GIF70971.1"/>
    <property type="molecule type" value="Genomic_DNA"/>
</dbReference>
<gene>
    <name evidence="1" type="ORF">Asi02nite_04890</name>
</gene>
<name>A0ABQ4CI38_9ACTN</name>
<dbReference type="Proteomes" id="UP000604117">
    <property type="component" value="Unassembled WGS sequence"/>
</dbReference>